<evidence type="ECO:0000256" key="13">
    <source>
        <dbReference type="PIRSR" id="PIRSR602401-1"/>
    </source>
</evidence>
<dbReference type="CTD" id="20232584"/>
<evidence type="ECO:0000313" key="16">
    <source>
        <dbReference type="EMBL" id="ESO88315.1"/>
    </source>
</evidence>
<dbReference type="HOGENOM" id="CLU_001570_22_2_1"/>
<organism evidence="16 17">
    <name type="scientific">Lottia gigantea</name>
    <name type="common">Giant owl limpet</name>
    <dbReference type="NCBI Taxonomy" id="225164"/>
    <lineage>
        <taxon>Eukaryota</taxon>
        <taxon>Metazoa</taxon>
        <taxon>Spiralia</taxon>
        <taxon>Lophotrochozoa</taxon>
        <taxon>Mollusca</taxon>
        <taxon>Gastropoda</taxon>
        <taxon>Patellogastropoda</taxon>
        <taxon>Lottioidea</taxon>
        <taxon>Lottiidae</taxon>
        <taxon>Lottia</taxon>
    </lineage>
</organism>
<dbReference type="OrthoDB" id="6057686at2759"/>
<keyword evidence="12 14" id="KW-0503">Monooxygenase</keyword>
<keyword evidence="15" id="KW-0812">Transmembrane</keyword>
<keyword evidence="6 13" id="KW-0349">Heme</keyword>
<dbReference type="PANTHER" id="PTHR24289">
    <property type="entry name" value="STEROID 17-ALPHA-HYDROXYLASE/17,20 LYASE"/>
    <property type="match status" value="1"/>
</dbReference>
<evidence type="ECO:0000256" key="15">
    <source>
        <dbReference type="SAM" id="Phobius"/>
    </source>
</evidence>
<keyword evidence="9" id="KW-0492">Microsome</keyword>
<evidence type="ECO:0000256" key="11">
    <source>
        <dbReference type="ARBA" id="ARBA00023004"/>
    </source>
</evidence>
<keyword evidence="15" id="KW-0472">Membrane</keyword>
<accession>V4A066</accession>
<dbReference type="SUPFAM" id="SSF48264">
    <property type="entry name" value="Cytochrome P450"/>
    <property type="match status" value="1"/>
</dbReference>
<evidence type="ECO:0000256" key="1">
    <source>
        <dbReference type="ARBA" id="ARBA00001971"/>
    </source>
</evidence>
<dbReference type="AlphaFoldDB" id="V4A066"/>
<proteinExistence type="inferred from homology"/>
<evidence type="ECO:0000256" key="6">
    <source>
        <dbReference type="ARBA" id="ARBA00022617"/>
    </source>
</evidence>
<dbReference type="EMBL" id="KB202719">
    <property type="protein sequence ID" value="ESO88315.1"/>
    <property type="molecule type" value="Genomic_DNA"/>
</dbReference>
<comment type="cofactor">
    <cofactor evidence="1 13">
        <name>heme</name>
        <dbReference type="ChEBI" id="CHEBI:30413"/>
    </cofactor>
</comment>
<evidence type="ECO:0000256" key="5">
    <source>
        <dbReference type="ARBA" id="ARBA00012109"/>
    </source>
</evidence>
<dbReference type="InterPro" id="IPR002401">
    <property type="entry name" value="Cyt_P450_E_grp-I"/>
</dbReference>
<dbReference type="KEGG" id="lgi:LOTGIDRAFT_126351"/>
<evidence type="ECO:0000256" key="9">
    <source>
        <dbReference type="ARBA" id="ARBA00022848"/>
    </source>
</evidence>
<dbReference type="GO" id="GO:0005506">
    <property type="term" value="F:iron ion binding"/>
    <property type="evidence" value="ECO:0007669"/>
    <property type="project" value="InterPro"/>
</dbReference>
<dbReference type="PANTHER" id="PTHR24289:SF21">
    <property type="entry name" value="CYTOCHROME P450 1A"/>
    <property type="match status" value="1"/>
</dbReference>
<dbReference type="PRINTS" id="PR00385">
    <property type="entry name" value="P450"/>
</dbReference>
<dbReference type="Proteomes" id="UP000030746">
    <property type="component" value="Unassembled WGS sequence"/>
</dbReference>
<dbReference type="InterPro" id="IPR036396">
    <property type="entry name" value="Cyt_P450_sf"/>
</dbReference>
<keyword evidence="11 13" id="KW-0408">Iron</keyword>
<dbReference type="GO" id="GO:0042446">
    <property type="term" value="P:hormone biosynthetic process"/>
    <property type="evidence" value="ECO:0007669"/>
    <property type="project" value="TreeGrafter"/>
</dbReference>
<dbReference type="InterPro" id="IPR017972">
    <property type="entry name" value="Cyt_P450_CS"/>
</dbReference>
<reference evidence="16 17" key="1">
    <citation type="journal article" date="2013" name="Nature">
        <title>Insights into bilaterian evolution from three spiralian genomes.</title>
        <authorList>
            <person name="Simakov O."/>
            <person name="Marletaz F."/>
            <person name="Cho S.J."/>
            <person name="Edsinger-Gonzales E."/>
            <person name="Havlak P."/>
            <person name="Hellsten U."/>
            <person name="Kuo D.H."/>
            <person name="Larsson T."/>
            <person name="Lv J."/>
            <person name="Arendt D."/>
            <person name="Savage R."/>
            <person name="Osoegawa K."/>
            <person name="de Jong P."/>
            <person name="Grimwood J."/>
            <person name="Chapman J.A."/>
            <person name="Shapiro H."/>
            <person name="Aerts A."/>
            <person name="Otillar R.P."/>
            <person name="Terry A.Y."/>
            <person name="Boore J.L."/>
            <person name="Grigoriev I.V."/>
            <person name="Lindberg D.R."/>
            <person name="Seaver E.C."/>
            <person name="Weisblat D.A."/>
            <person name="Putnam N.H."/>
            <person name="Rokhsar D.S."/>
        </authorList>
    </citation>
    <scope>NUCLEOTIDE SEQUENCE [LARGE SCALE GENOMIC DNA]</scope>
</reference>
<sequence>MEKDPEITNDHAEGVVTDVLVAGFITTKGTLNGFFLLMMYYPEVQRKIQQELDEKIERDRHPSLDDRPELHYTNAVILEVFRYIRHTVIGVPHLASKDLEFEEYTIPAHSMIILNHWVMARDDSVWDDPYSFKPERFLDEDGKLVSVDHRLRQQLITFGIGIRSCVGESFARTRIFLYVTSLLQKFTFSPGDNVLPPEDSARWMTKAVLCPQFLNCVVEKRK</sequence>
<name>V4A066_LOTGI</name>
<feature type="binding site" description="axial binding residue" evidence="13">
    <location>
        <position position="165"/>
    </location>
    <ligand>
        <name>heme</name>
        <dbReference type="ChEBI" id="CHEBI:30413"/>
    </ligand>
    <ligandPart>
        <name>Fe</name>
        <dbReference type="ChEBI" id="CHEBI:18248"/>
    </ligandPart>
</feature>
<evidence type="ECO:0000256" key="14">
    <source>
        <dbReference type="RuleBase" id="RU000461"/>
    </source>
</evidence>
<evidence type="ECO:0000256" key="4">
    <source>
        <dbReference type="ARBA" id="ARBA00010617"/>
    </source>
</evidence>
<dbReference type="EC" id="1.14.14.1" evidence="5"/>
<evidence type="ECO:0000256" key="7">
    <source>
        <dbReference type="ARBA" id="ARBA00022723"/>
    </source>
</evidence>
<evidence type="ECO:0000256" key="8">
    <source>
        <dbReference type="ARBA" id="ARBA00022824"/>
    </source>
</evidence>
<comment type="subcellular location">
    <subcellularLocation>
        <location evidence="3">Endoplasmic reticulum membrane</location>
        <topology evidence="3">Peripheral membrane protein</topology>
    </subcellularLocation>
    <subcellularLocation>
        <location evidence="2">Microsome membrane</location>
        <topology evidence="2">Peripheral membrane protein</topology>
    </subcellularLocation>
</comment>
<dbReference type="PRINTS" id="PR00463">
    <property type="entry name" value="EP450I"/>
</dbReference>
<dbReference type="GO" id="GO:0020037">
    <property type="term" value="F:heme binding"/>
    <property type="evidence" value="ECO:0007669"/>
    <property type="project" value="InterPro"/>
</dbReference>
<dbReference type="GO" id="GO:0004508">
    <property type="term" value="F:steroid 17-alpha-monooxygenase activity"/>
    <property type="evidence" value="ECO:0007669"/>
    <property type="project" value="TreeGrafter"/>
</dbReference>
<keyword evidence="7 13" id="KW-0479">Metal-binding</keyword>
<dbReference type="Pfam" id="PF00067">
    <property type="entry name" value="p450"/>
    <property type="match status" value="1"/>
</dbReference>
<dbReference type="PROSITE" id="PS00086">
    <property type="entry name" value="CYTOCHROME_P450"/>
    <property type="match status" value="1"/>
</dbReference>
<dbReference type="RefSeq" id="XP_009061029.1">
    <property type="nucleotide sequence ID" value="XM_009062781.1"/>
</dbReference>
<dbReference type="GO" id="GO:0042448">
    <property type="term" value="P:progesterone metabolic process"/>
    <property type="evidence" value="ECO:0007669"/>
    <property type="project" value="TreeGrafter"/>
</dbReference>
<keyword evidence="8" id="KW-0256">Endoplasmic reticulum</keyword>
<feature type="transmembrane region" description="Helical" evidence="15">
    <location>
        <begin position="20"/>
        <end position="41"/>
    </location>
</feature>
<dbReference type="InterPro" id="IPR001128">
    <property type="entry name" value="Cyt_P450"/>
</dbReference>
<keyword evidence="17" id="KW-1185">Reference proteome</keyword>
<evidence type="ECO:0000256" key="3">
    <source>
        <dbReference type="ARBA" id="ARBA00004406"/>
    </source>
</evidence>
<keyword evidence="15" id="KW-1133">Transmembrane helix</keyword>
<keyword evidence="10 14" id="KW-0560">Oxidoreductase</keyword>
<evidence type="ECO:0000256" key="10">
    <source>
        <dbReference type="ARBA" id="ARBA00023002"/>
    </source>
</evidence>
<dbReference type="STRING" id="225164.V4A066"/>
<dbReference type="OMA" id="PLNITHE"/>
<evidence type="ECO:0000256" key="2">
    <source>
        <dbReference type="ARBA" id="ARBA00004174"/>
    </source>
</evidence>
<gene>
    <name evidence="16" type="ORF">LOTGIDRAFT_126351</name>
</gene>
<evidence type="ECO:0000256" key="12">
    <source>
        <dbReference type="ARBA" id="ARBA00023033"/>
    </source>
</evidence>
<dbReference type="GO" id="GO:0005789">
    <property type="term" value="C:endoplasmic reticulum membrane"/>
    <property type="evidence" value="ECO:0007669"/>
    <property type="project" value="UniProtKB-SubCell"/>
</dbReference>
<evidence type="ECO:0000313" key="17">
    <source>
        <dbReference type="Proteomes" id="UP000030746"/>
    </source>
</evidence>
<dbReference type="GeneID" id="20232584"/>
<dbReference type="Gene3D" id="1.10.630.10">
    <property type="entry name" value="Cytochrome P450"/>
    <property type="match status" value="1"/>
</dbReference>
<comment type="similarity">
    <text evidence="4 14">Belongs to the cytochrome P450 family.</text>
</comment>
<protein>
    <recommendedName>
        <fullName evidence="5">unspecific monooxygenase</fullName>
        <ecNumber evidence="5">1.14.14.1</ecNumber>
    </recommendedName>
</protein>